<comment type="caution">
    <text evidence="7">The sequence shown here is derived from an EMBL/GenBank/DDBJ whole genome shotgun (WGS) entry which is preliminary data.</text>
</comment>
<feature type="transmembrane region" description="Helical" evidence="5">
    <location>
        <begin position="6"/>
        <end position="25"/>
    </location>
</feature>
<feature type="transmembrane region" description="Helical" evidence="5">
    <location>
        <begin position="196"/>
        <end position="217"/>
    </location>
</feature>
<keyword evidence="2 5" id="KW-0812">Transmembrane</keyword>
<accession>A0A2T6BF56</accession>
<evidence type="ECO:0000313" key="7">
    <source>
        <dbReference type="EMBL" id="PTX54695.1"/>
    </source>
</evidence>
<proteinExistence type="predicted"/>
<dbReference type="EMBL" id="QBKS01000002">
    <property type="protein sequence ID" value="PTX54695.1"/>
    <property type="molecule type" value="Genomic_DNA"/>
</dbReference>
<feature type="transmembrane region" description="Helical" evidence="5">
    <location>
        <begin position="113"/>
        <end position="134"/>
    </location>
</feature>
<dbReference type="RefSeq" id="WP_107847002.1">
    <property type="nucleotide sequence ID" value="NZ_QBKS01000002.1"/>
</dbReference>
<keyword evidence="3 5" id="KW-1133">Transmembrane helix</keyword>
<keyword evidence="8" id="KW-1185">Reference proteome</keyword>
<evidence type="ECO:0000256" key="5">
    <source>
        <dbReference type="SAM" id="Phobius"/>
    </source>
</evidence>
<feature type="transmembrane region" description="Helical" evidence="5">
    <location>
        <begin position="75"/>
        <end position="92"/>
    </location>
</feature>
<dbReference type="GO" id="GO:0016020">
    <property type="term" value="C:membrane"/>
    <property type="evidence" value="ECO:0007669"/>
    <property type="project" value="UniProtKB-SubCell"/>
</dbReference>
<evidence type="ECO:0000256" key="3">
    <source>
        <dbReference type="ARBA" id="ARBA00022989"/>
    </source>
</evidence>
<evidence type="ECO:0000256" key="2">
    <source>
        <dbReference type="ARBA" id="ARBA00022692"/>
    </source>
</evidence>
<comment type="subcellular location">
    <subcellularLocation>
        <location evidence="1">Membrane</location>
        <topology evidence="1">Multi-pass membrane protein</topology>
    </subcellularLocation>
</comment>
<feature type="domain" description="NnrU" evidence="6">
    <location>
        <begin position="6"/>
        <end position="220"/>
    </location>
</feature>
<evidence type="ECO:0000259" key="6">
    <source>
        <dbReference type="Pfam" id="PF07298"/>
    </source>
</evidence>
<evidence type="ECO:0000256" key="4">
    <source>
        <dbReference type="ARBA" id="ARBA00023136"/>
    </source>
</evidence>
<dbReference type="OrthoDB" id="7828645at2"/>
<name>A0A2T6BF56_9RHOB</name>
<sequence length="222" mass="23735">MTWAGFIGIFALFFATHSIPVRPGIKSRIVAQVGPCGFAIGYSMLSLAMLALLIWAAGAAPYVELWPQLSWHRHAAHAGMLVVCLILVFSIGRPNPFSFGGARNNMFDPTRPGIVRLVRHPVLAALALWAAFHILPNGDLAHVLLFGVLGGFALGGRTLINRRKKREMGSDQWDRLSATVGEAPVLGKPTSWLGAVARLVLGAVLFAALIALHPVVIGVPAL</sequence>
<gene>
    <name evidence="7" type="ORF">C8N43_3513</name>
</gene>
<dbReference type="AlphaFoldDB" id="A0A2T6BF56"/>
<feature type="transmembrane region" description="Helical" evidence="5">
    <location>
        <begin position="37"/>
        <end position="63"/>
    </location>
</feature>
<dbReference type="Proteomes" id="UP000243978">
    <property type="component" value="Unassembled WGS sequence"/>
</dbReference>
<organism evidence="7 8">
    <name type="scientific">Litoreibacter ponti</name>
    <dbReference type="NCBI Taxonomy" id="1510457"/>
    <lineage>
        <taxon>Bacteria</taxon>
        <taxon>Pseudomonadati</taxon>
        <taxon>Pseudomonadota</taxon>
        <taxon>Alphaproteobacteria</taxon>
        <taxon>Rhodobacterales</taxon>
        <taxon>Roseobacteraceae</taxon>
        <taxon>Litoreibacter</taxon>
    </lineage>
</organism>
<dbReference type="InterPro" id="IPR009915">
    <property type="entry name" value="NnrU_dom"/>
</dbReference>
<evidence type="ECO:0000256" key="1">
    <source>
        <dbReference type="ARBA" id="ARBA00004141"/>
    </source>
</evidence>
<reference evidence="7 8" key="1">
    <citation type="submission" date="2018-04" db="EMBL/GenBank/DDBJ databases">
        <title>Genomic Encyclopedia of Archaeal and Bacterial Type Strains, Phase II (KMG-II): from individual species to whole genera.</title>
        <authorList>
            <person name="Goeker M."/>
        </authorList>
    </citation>
    <scope>NUCLEOTIDE SEQUENCE [LARGE SCALE GENOMIC DNA]</scope>
    <source>
        <strain evidence="7 8">DSM 100977</strain>
    </source>
</reference>
<evidence type="ECO:0000313" key="8">
    <source>
        <dbReference type="Proteomes" id="UP000243978"/>
    </source>
</evidence>
<protein>
    <submittedName>
        <fullName evidence="7">Putative membrane protein</fullName>
    </submittedName>
</protein>
<dbReference type="Pfam" id="PF07298">
    <property type="entry name" value="NnrU"/>
    <property type="match status" value="1"/>
</dbReference>
<feature type="transmembrane region" description="Helical" evidence="5">
    <location>
        <begin position="140"/>
        <end position="160"/>
    </location>
</feature>
<keyword evidence="4 5" id="KW-0472">Membrane</keyword>